<evidence type="ECO:0000313" key="1">
    <source>
        <dbReference type="EMBL" id="HGG00183.1"/>
    </source>
</evidence>
<dbReference type="EMBL" id="DSPX01000056">
    <property type="protein sequence ID" value="HGG00183.1"/>
    <property type="molecule type" value="Genomic_DNA"/>
</dbReference>
<gene>
    <name evidence="1" type="ORF">ENR15_05850</name>
</gene>
<accession>A0A7C3ZIS1</accession>
<dbReference type="AlphaFoldDB" id="A0A7C3ZIS1"/>
<proteinExistence type="predicted"/>
<protein>
    <submittedName>
        <fullName evidence="1">Uncharacterized protein</fullName>
    </submittedName>
</protein>
<comment type="caution">
    <text evidence="1">The sequence shown here is derived from an EMBL/GenBank/DDBJ whole genome shotgun (WGS) entry which is preliminary data.</text>
</comment>
<reference evidence="1" key="1">
    <citation type="journal article" date="2020" name="mSystems">
        <title>Genome- and Community-Level Interaction Insights into Carbon Utilization and Element Cycling Functions of Hydrothermarchaeota in Hydrothermal Sediment.</title>
        <authorList>
            <person name="Zhou Z."/>
            <person name="Liu Y."/>
            <person name="Xu W."/>
            <person name="Pan J."/>
            <person name="Luo Z.H."/>
            <person name="Li M."/>
        </authorList>
    </citation>
    <scope>NUCLEOTIDE SEQUENCE [LARGE SCALE GENOMIC DNA]</scope>
    <source>
        <strain evidence="1">SpSt-374</strain>
    </source>
</reference>
<organism evidence="1">
    <name type="scientific">Planktothricoides sp. SpSt-374</name>
    <dbReference type="NCBI Taxonomy" id="2282167"/>
    <lineage>
        <taxon>Bacteria</taxon>
        <taxon>Bacillati</taxon>
        <taxon>Cyanobacteriota</taxon>
        <taxon>Cyanophyceae</taxon>
        <taxon>Oscillatoriophycideae</taxon>
        <taxon>Oscillatoriales</taxon>
        <taxon>Oscillatoriaceae</taxon>
        <taxon>Planktothricoides</taxon>
    </lineage>
</organism>
<name>A0A7C3ZIS1_9CYAN</name>
<sequence>MIFNWPFRDSSDGDKKITREDERRIVAQFKEWLPRILAVPEVQAMITFEQVINYLQSDHPPNSAANESVVIRQSHAKGQLLGLVFLDQNNQLICRPDGTPYGRQLLARQLDGKLQQNFGKSNFIFLKIEEKELSKYGLDLDVFEQFGELLRDLLKLTEVVPMMTYEDAIKYFVTDRPKDPRIRKGAILRKPHRQGHHVIQIFLDENNDPVCDSGGQPHGRQLVARELDYELQEYFGDKYLIIVE</sequence>